<name>A0A1F5KJS4_9BACT</name>
<evidence type="ECO:0000313" key="1">
    <source>
        <dbReference type="EMBL" id="OGE41124.1"/>
    </source>
</evidence>
<evidence type="ECO:0000313" key="2">
    <source>
        <dbReference type="Proteomes" id="UP000177328"/>
    </source>
</evidence>
<gene>
    <name evidence="1" type="ORF">A3D25_01140</name>
</gene>
<reference evidence="1 2" key="1">
    <citation type="journal article" date="2016" name="Nat. Commun.">
        <title>Thousands of microbial genomes shed light on interconnected biogeochemical processes in an aquifer system.</title>
        <authorList>
            <person name="Anantharaman K."/>
            <person name="Brown C.T."/>
            <person name="Hug L.A."/>
            <person name="Sharon I."/>
            <person name="Castelle C.J."/>
            <person name="Probst A.J."/>
            <person name="Thomas B.C."/>
            <person name="Singh A."/>
            <person name="Wilkins M.J."/>
            <person name="Karaoz U."/>
            <person name="Brodie E.L."/>
            <person name="Williams K.H."/>
            <person name="Hubbard S.S."/>
            <person name="Banfield J.F."/>
        </authorList>
    </citation>
    <scope>NUCLEOTIDE SEQUENCE [LARGE SCALE GENOMIC DNA]</scope>
</reference>
<dbReference type="Proteomes" id="UP000177328">
    <property type="component" value="Unassembled WGS sequence"/>
</dbReference>
<dbReference type="EMBL" id="MFDD01000002">
    <property type="protein sequence ID" value="OGE41124.1"/>
    <property type="molecule type" value="Genomic_DNA"/>
</dbReference>
<organism evidence="1 2">
    <name type="scientific">Candidatus Daviesbacteria bacterium RIFCSPHIGHO2_02_FULL_43_12</name>
    <dbReference type="NCBI Taxonomy" id="1797776"/>
    <lineage>
        <taxon>Bacteria</taxon>
        <taxon>Candidatus Daviesiibacteriota</taxon>
    </lineage>
</organism>
<proteinExistence type="predicted"/>
<sequence length="218" mass="24939">MKIVNTSTKDKVYEAWLKSEFYRMKDSLSPEQVDIIENPNLDNRSENEQRENLIFNIYGRKPIMDHVPTDITWHEVEIEEKDIENLYLLAIWDWFIDTGKTFKLSGVLKNLSSGHGHRISNFPPGAADHKVKIDEMLKTPDTGVQDIIMISASETGPFTIIDGTHRSSFLTIKGGIPGTKAYLGIAPDLSKCVWAPEWEGYQQNILELNRIVDEGYLW</sequence>
<dbReference type="AlphaFoldDB" id="A0A1F5KJS4"/>
<comment type="caution">
    <text evidence="1">The sequence shown here is derived from an EMBL/GenBank/DDBJ whole genome shotgun (WGS) entry which is preliminary data.</text>
</comment>
<accession>A0A1F5KJS4</accession>
<protein>
    <submittedName>
        <fullName evidence="1">Uncharacterized protein</fullName>
    </submittedName>
</protein>